<feature type="domain" description="FAD-binding PCMH-type" evidence="3">
    <location>
        <begin position="1"/>
        <end position="230"/>
    </location>
</feature>
<dbReference type="SUPFAM" id="SSF56176">
    <property type="entry name" value="FAD-binding/transporter-associated domain-like"/>
    <property type="match status" value="1"/>
</dbReference>
<dbReference type="InterPro" id="IPR051312">
    <property type="entry name" value="Diverse_Substr_Oxidored"/>
</dbReference>
<proteinExistence type="predicted"/>
<dbReference type="Pfam" id="PF03450">
    <property type="entry name" value="CO_deh_flav_C"/>
    <property type="match status" value="1"/>
</dbReference>
<dbReference type="EMBL" id="FQZC01000004">
    <property type="protein sequence ID" value="SHJ77800.1"/>
    <property type="molecule type" value="Genomic_DNA"/>
</dbReference>
<dbReference type="RefSeq" id="WP_060609138.1">
    <property type="nucleotide sequence ID" value="NZ_FQZC01000004.1"/>
</dbReference>
<dbReference type="Gene3D" id="3.30.43.10">
    <property type="entry name" value="Uridine Diphospho-n-acetylenolpyruvylglucosamine Reductase, domain 2"/>
    <property type="match status" value="1"/>
</dbReference>
<dbReference type="InterPro" id="IPR002346">
    <property type="entry name" value="Mopterin_DH_FAD-bd"/>
</dbReference>
<dbReference type="InterPro" id="IPR036683">
    <property type="entry name" value="CO_DH_flav_C_dom_sf"/>
</dbReference>
<keyword evidence="1" id="KW-0285">Flavoprotein</keyword>
<sequence>MRPFAYSRPSSMAEALLEARRSVAAEPSPSAAFLVGGTTLIDLMKLDVLRPETVIDLGALADEFGAIRQDGSALRLGAFAKMARAAADPAVAENYPVIAQSLALAASAQLRNMASLGGNVLQRTRCAYFRDPSWSACNKRAPGSGCAAVGGANRMHALLGTSRHCIATYPGDFAQALLALDASVTIIGPSGSRVIPFAELHRLPATTPHRETNLAPGDIIAEFIVPAAAWTRRSLYLKIRDRQSYEFAVASVAVALDLDGEVVREARIALGGLASVPWRAREAEAALEGRTITPGTALAAATAAFADAVPQSHNAFKITLGRSALQRALLEAASMEVRP</sequence>
<dbReference type="InterPro" id="IPR016166">
    <property type="entry name" value="FAD-bd_PCMH"/>
</dbReference>
<name>A0ABY1IPH9_9HYPH</name>
<keyword evidence="2" id="KW-0274">FAD</keyword>
<dbReference type="PROSITE" id="PS51387">
    <property type="entry name" value="FAD_PCMH"/>
    <property type="match status" value="1"/>
</dbReference>
<keyword evidence="5" id="KW-1185">Reference proteome</keyword>
<dbReference type="InterPro" id="IPR005107">
    <property type="entry name" value="CO_DH_flav_C"/>
</dbReference>
<evidence type="ECO:0000313" key="5">
    <source>
        <dbReference type="Proteomes" id="UP000184290"/>
    </source>
</evidence>
<evidence type="ECO:0000256" key="2">
    <source>
        <dbReference type="ARBA" id="ARBA00022827"/>
    </source>
</evidence>
<dbReference type="Gene3D" id="3.30.465.10">
    <property type="match status" value="2"/>
</dbReference>
<dbReference type="InterPro" id="IPR036318">
    <property type="entry name" value="FAD-bd_PCMH-like_sf"/>
</dbReference>
<dbReference type="PANTHER" id="PTHR42659">
    <property type="entry name" value="XANTHINE DEHYDROGENASE SUBUNIT C-RELATED"/>
    <property type="match status" value="1"/>
</dbReference>
<organism evidence="4 5">
    <name type="scientific">Aureimonas altamirensis DSM 21988</name>
    <dbReference type="NCBI Taxonomy" id="1121026"/>
    <lineage>
        <taxon>Bacteria</taxon>
        <taxon>Pseudomonadati</taxon>
        <taxon>Pseudomonadota</taxon>
        <taxon>Alphaproteobacteria</taxon>
        <taxon>Hyphomicrobiales</taxon>
        <taxon>Aurantimonadaceae</taxon>
        <taxon>Aureimonas</taxon>
    </lineage>
</organism>
<dbReference type="Gene3D" id="3.30.390.50">
    <property type="entry name" value="CO dehydrogenase flavoprotein, C-terminal domain"/>
    <property type="match status" value="1"/>
</dbReference>
<accession>A0ABY1IPH9</accession>
<dbReference type="InterPro" id="IPR016169">
    <property type="entry name" value="FAD-bd_PCMH_sub2"/>
</dbReference>
<dbReference type="SMART" id="SM01092">
    <property type="entry name" value="CO_deh_flav_C"/>
    <property type="match status" value="1"/>
</dbReference>
<evidence type="ECO:0000256" key="1">
    <source>
        <dbReference type="ARBA" id="ARBA00022630"/>
    </source>
</evidence>
<evidence type="ECO:0000313" key="4">
    <source>
        <dbReference type="EMBL" id="SHJ77800.1"/>
    </source>
</evidence>
<dbReference type="SUPFAM" id="SSF55447">
    <property type="entry name" value="CO dehydrogenase flavoprotein C-terminal domain-like"/>
    <property type="match status" value="1"/>
</dbReference>
<dbReference type="InterPro" id="IPR016167">
    <property type="entry name" value="FAD-bd_PCMH_sub1"/>
</dbReference>
<dbReference type="Proteomes" id="UP000184290">
    <property type="component" value="Unassembled WGS sequence"/>
</dbReference>
<comment type="caution">
    <text evidence="4">The sequence shown here is derived from an EMBL/GenBank/DDBJ whole genome shotgun (WGS) entry which is preliminary data.</text>
</comment>
<protein>
    <submittedName>
        <fullName evidence="4">Xanthine dehydrogenase YagS FAD-binding subunit</fullName>
    </submittedName>
</protein>
<dbReference type="Pfam" id="PF00941">
    <property type="entry name" value="FAD_binding_5"/>
    <property type="match status" value="1"/>
</dbReference>
<evidence type="ECO:0000259" key="3">
    <source>
        <dbReference type="PROSITE" id="PS51387"/>
    </source>
</evidence>
<gene>
    <name evidence="4" type="ORF">SAMN02745911_3297</name>
</gene>
<dbReference type="PANTHER" id="PTHR42659:SF9">
    <property type="entry name" value="XANTHINE DEHYDROGENASE FAD-BINDING SUBUNIT XDHB-RELATED"/>
    <property type="match status" value="1"/>
</dbReference>
<reference evidence="4 5" key="1">
    <citation type="submission" date="2016-11" db="EMBL/GenBank/DDBJ databases">
        <authorList>
            <person name="Varghese N."/>
            <person name="Submissions S."/>
        </authorList>
    </citation>
    <scope>NUCLEOTIDE SEQUENCE [LARGE SCALE GENOMIC DNA]</scope>
    <source>
        <strain evidence="4 5">DSM 21988</strain>
    </source>
</reference>